<dbReference type="SUPFAM" id="SSF57716">
    <property type="entry name" value="Glucocorticoid receptor-like (DNA-binding domain)"/>
    <property type="match status" value="2"/>
</dbReference>
<dbReference type="FunFam" id="3.30.50.10:FF:000001">
    <property type="entry name" value="GATA transcription factor (GATAd)"/>
    <property type="match status" value="1"/>
</dbReference>
<evidence type="ECO:0000313" key="17">
    <source>
        <dbReference type="Proteomes" id="UP000472272"/>
    </source>
</evidence>
<dbReference type="InterPro" id="IPR000679">
    <property type="entry name" value="Znf_GATA"/>
</dbReference>
<reference evidence="16" key="3">
    <citation type="submission" date="2025-09" db="UniProtKB">
        <authorList>
            <consortium name="Ensembl"/>
        </authorList>
    </citation>
    <scope>IDENTIFICATION</scope>
</reference>
<dbReference type="GO" id="GO:0003197">
    <property type="term" value="P:endocardial cushion development"/>
    <property type="evidence" value="ECO:0007669"/>
    <property type="project" value="Ensembl"/>
</dbReference>
<evidence type="ECO:0000256" key="13">
    <source>
        <dbReference type="PIRSR" id="PIRSR003028-1"/>
    </source>
</evidence>
<dbReference type="FunFam" id="3.30.50.10:FF:000032">
    <property type="entry name" value="Transcription factor GATA-3"/>
    <property type="match status" value="1"/>
</dbReference>
<reference evidence="16" key="2">
    <citation type="submission" date="2025-08" db="UniProtKB">
        <authorList>
            <consortium name="Ensembl"/>
        </authorList>
    </citation>
    <scope>IDENTIFICATION</scope>
</reference>
<name>A0A670HM66_PODMU</name>
<keyword evidence="7" id="KW-0238">DNA-binding</keyword>
<evidence type="ECO:0000256" key="4">
    <source>
        <dbReference type="ARBA" id="ARBA00022771"/>
    </source>
</evidence>
<gene>
    <name evidence="16" type="primary">GATA4</name>
</gene>
<comment type="subcellular location">
    <subcellularLocation>
        <location evidence="1">Nucleus</location>
    </subcellularLocation>
</comment>
<dbReference type="AlphaFoldDB" id="A0A670HM66"/>
<dbReference type="CDD" id="cd00202">
    <property type="entry name" value="ZnF_GATA"/>
    <property type="match status" value="2"/>
</dbReference>
<dbReference type="PROSITE" id="PS00344">
    <property type="entry name" value="GATA_ZN_FINGER_1"/>
    <property type="match status" value="2"/>
</dbReference>
<dbReference type="Gene3D" id="3.30.50.10">
    <property type="entry name" value="Erythroid Transcription Factor GATA-1, subunit A"/>
    <property type="match status" value="2"/>
</dbReference>
<feature type="region of interest" description="Disordered" evidence="14">
    <location>
        <begin position="68"/>
        <end position="128"/>
    </location>
</feature>
<evidence type="ECO:0000256" key="9">
    <source>
        <dbReference type="ARBA" id="ARBA00023163"/>
    </source>
</evidence>
<evidence type="ECO:0000256" key="10">
    <source>
        <dbReference type="ARBA" id="ARBA00023242"/>
    </source>
</evidence>
<keyword evidence="6" id="KW-0805">Transcription regulation</keyword>
<evidence type="ECO:0000256" key="2">
    <source>
        <dbReference type="ARBA" id="ARBA00022723"/>
    </source>
</evidence>
<dbReference type="PANTHER" id="PTHR10071:SF154">
    <property type="entry name" value="TRANSCRIPTION FACTOR GATA-4"/>
    <property type="match status" value="1"/>
</dbReference>
<dbReference type="GO" id="GO:0045165">
    <property type="term" value="P:cell fate commitment"/>
    <property type="evidence" value="ECO:0007669"/>
    <property type="project" value="TreeGrafter"/>
</dbReference>
<evidence type="ECO:0000256" key="8">
    <source>
        <dbReference type="ARBA" id="ARBA00023159"/>
    </source>
</evidence>
<evidence type="ECO:0000256" key="1">
    <source>
        <dbReference type="ARBA" id="ARBA00004123"/>
    </source>
</evidence>
<keyword evidence="5 13" id="KW-0862">Zinc</keyword>
<dbReference type="GO" id="GO:0003180">
    <property type="term" value="P:aortic valve morphogenesis"/>
    <property type="evidence" value="ECO:0007669"/>
    <property type="project" value="Ensembl"/>
</dbReference>
<keyword evidence="2 13" id="KW-0479">Metal-binding</keyword>
<dbReference type="PIRSF" id="PIRSF003028">
    <property type="entry name" value="TF_GATA_4/5/6"/>
    <property type="match status" value="1"/>
</dbReference>
<feature type="domain" description="GATA-type" evidence="15">
    <location>
        <begin position="197"/>
        <end position="251"/>
    </location>
</feature>
<feature type="region of interest" description="Disordered" evidence="14">
    <location>
        <begin position="300"/>
        <end position="344"/>
    </location>
</feature>
<dbReference type="OMA" id="MANHGPP"/>
<keyword evidence="8" id="KW-0010">Activator</keyword>
<protein>
    <recommendedName>
        <fullName evidence="11">Transcription factor GATA-4</fullName>
    </recommendedName>
    <alternativeName>
        <fullName evidence="12">GATA-binding factor 4</fullName>
    </alternativeName>
</protein>
<evidence type="ECO:0000256" key="3">
    <source>
        <dbReference type="ARBA" id="ARBA00022737"/>
    </source>
</evidence>
<evidence type="ECO:0000256" key="5">
    <source>
        <dbReference type="ARBA" id="ARBA00022833"/>
    </source>
</evidence>
<sequence length="429" mass="45853">MPGTTLKPTWISPAPPEMYQSLAMAANHCPQAYEGASGFMHGAAATSPVYIPTTRVGTMIPSLPYLQGSASSQQGSPSGHSIWTQPGAESASYNPGSTHPSVSPRFSFAAGSPIPATTSREGATYSNPLSITANSREQYARSFSGSYSSPYPASYMTPELGATWTSSPFDNPMLHNLQNRGTPGGTRHPNLDFYDDYSEGRECVNCGAMSTPLWRRDGTGHYLCNACGLYHKINGINRPLIKPQRRLSASRRIGLSCANCHTTTTTLWRRNAEGEPVCNACGLYMKLHGVPRPLAMRKEGIQTRKRKPKNLNKSKAPSGSASSDSLPSSVSSAPCTTTTTTTTAMEKMHPIKMEPGISPHYGHPAPIPQAFSVAAMSGHGPALHSPMPSLKLSPQSYPVSMSQSPQPSSKQDTWNSLVLGESHGDIITA</sequence>
<feature type="compositionally biased region" description="Polar residues" evidence="14">
    <location>
        <begin position="91"/>
        <end position="101"/>
    </location>
</feature>
<feature type="region of interest" description="Disordered" evidence="14">
    <location>
        <begin position="395"/>
        <end position="414"/>
    </location>
</feature>
<feature type="compositionally biased region" description="Polar residues" evidence="14">
    <location>
        <begin position="115"/>
        <end position="128"/>
    </location>
</feature>
<reference evidence="16 17" key="1">
    <citation type="journal article" date="2019" name="Proc. Natl. Acad. Sci. U.S.A.">
        <title>Regulatory changes in pterin and carotenoid genes underlie balanced color polymorphisms in the wall lizard.</title>
        <authorList>
            <person name="Andrade P."/>
            <person name="Pinho C."/>
            <person name="Perez I de Lanuza G."/>
            <person name="Afonso S."/>
            <person name="Brejcha J."/>
            <person name="Rubin C.J."/>
            <person name="Wallerman O."/>
            <person name="Pereira P."/>
            <person name="Sabatino S.J."/>
            <person name="Bellati A."/>
            <person name="Pellitteri-Rosa D."/>
            <person name="Bosakova Z."/>
            <person name="Bunikis I."/>
            <person name="Carretero M.A."/>
            <person name="Feiner N."/>
            <person name="Marsik P."/>
            <person name="Pauperio F."/>
            <person name="Salvi D."/>
            <person name="Soler L."/>
            <person name="While G.M."/>
            <person name="Uller T."/>
            <person name="Font E."/>
            <person name="Andersson L."/>
            <person name="Carneiro M."/>
        </authorList>
    </citation>
    <scope>NUCLEOTIDE SEQUENCE</scope>
</reference>
<dbReference type="GO" id="GO:0003290">
    <property type="term" value="P:atrial septum secundum morphogenesis"/>
    <property type="evidence" value="ECO:0007669"/>
    <property type="project" value="Ensembl"/>
</dbReference>
<keyword evidence="10" id="KW-0539">Nucleus</keyword>
<dbReference type="Pfam" id="PF05349">
    <property type="entry name" value="GATA-N"/>
    <property type="match status" value="1"/>
</dbReference>
<dbReference type="Pfam" id="PF00320">
    <property type="entry name" value="GATA"/>
    <property type="match status" value="2"/>
</dbReference>
<dbReference type="GO" id="GO:0070410">
    <property type="term" value="F:co-SMAD binding"/>
    <property type="evidence" value="ECO:0007669"/>
    <property type="project" value="Ensembl"/>
</dbReference>
<dbReference type="InterPro" id="IPR013088">
    <property type="entry name" value="Znf_NHR/GATA"/>
</dbReference>
<dbReference type="PROSITE" id="PS50114">
    <property type="entry name" value="GATA_ZN_FINGER_2"/>
    <property type="match status" value="2"/>
</dbReference>
<dbReference type="InterPro" id="IPR039355">
    <property type="entry name" value="Transcription_factor_GATA"/>
</dbReference>
<dbReference type="GO" id="GO:0008584">
    <property type="term" value="P:male gonad development"/>
    <property type="evidence" value="ECO:0007669"/>
    <property type="project" value="Ensembl"/>
</dbReference>
<feature type="domain" description="GATA-type" evidence="15">
    <location>
        <begin position="251"/>
        <end position="304"/>
    </location>
</feature>
<dbReference type="GO" id="GO:0060575">
    <property type="term" value="P:intestinal epithelial cell differentiation"/>
    <property type="evidence" value="ECO:0007669"/>
    <property type="project" value="Ensembl"/>
</dbReference>
<feature type="zinc finger region" description="GATA-type 1" evidence="13">
    <location>
        <begin position="203"/>
        <end position="227"/>
    </location>
</feature>
<dbReference type="GO" id="GO:0008270">
    <property type="term" value="F:zinc ion binding"/>
    <property type="evidence" value="ECO:0007669"/>
    <property type="project" value="UniProtKB-KW"/>
</dbReference>
<dbReference type="GO" id="GO:0009410">
    <property type="term" value="P:response to xenobiotic stimulus"/>
    <property type="evidence" value="ECO:0007669"/>
    <property type="project" value="Ensembl"/>
</dbReference>
<keyword evidence="9" id="KW-0804">Transcription</keyword>
<dbReference type="GO" id="GO:0000978">
    <property type="term" value="F:RNA polymerase II cis-regulatory region sequence-specific DNA binding"/>
    <property type="evidence" value="ECO:0007669"/>
    <property type="project" value="Ensembl"/>
</dbReference>
<dbReference type="GO" id="GO:0016604">
    <property type="term" value="C:nuclear body"/>
    <property type="evidence" value="ECO:0007669"/>
    <property type="project" value="Ensembl"/>
</dbReference>
<feature type="compositionally biased region" description="Low complexity" evidence="14">
    <location>
        <begin position="314"/>
        <end position="343"/>
    </location>
</feature>
<dbReference type="GO" id="GO:0061629">
    <property type="term" value="F:RNA polymerase II-specific DNA-binding transcription factor binding"/>
    <property type="evidence" value="ECO:0007669"/>
    <property type="project" value="Ensembl"/>
</dbReference>
<dbReference type="Proteomes" id="UP000472272">
    <property type="component" value="Chromosome 3"/>
</dbReference>
<dbReference type="GeneTree" id="ENSGT00940000158349"/>
<evidence type="ECO:0000259" key="15">
    <source>
        <dbReference type="PROSITE" id="PS50114"/>
    </source>
</evidence>
<dbReference type="PRINTS" id="PR00619">
    <property type="entry name" value="GATAZNFINGER"/>
</dbReference>
<evidence type="ECO:0000256" key="12">
    <source>
        <dbReference type="ARBA" id="ARBA00041505"/>
    </source>
</evidence>
<accession>A0A670HM66</accession>
<feature type="compositionally biased region" description="Basic residues" evidence="14">
    <location>
        <begin position="303"/>
        <end position="312"/>
    </location>
</feature>
<dbReference type="InterPro" id="IPR016375">
    <property type="entry name" value="TF_GATA_4/5/6"/>
</dbReference>
<dbReference type="GO" id="GO:0090575">
    <property type="term" value="C:RNA polymerase II transcription regulator complex"/>
    <property type="evidence" value="ECO:0007669"/>
    <property type="project" value="Ensembl"/>
</dbReference>
<feature type="zinc finger region" description="GATA-type 2" evidence="13">
    <location>
        <begin position="257"/>
        <end position="281"/>
    </location>
</feature>
<feature type="compositionally biased region" description="Low complexity" evidence="14">
    <location>
        <begin position="68"/>
        <end position="81"/>
    </location>
</feature>
<evidence type="ECO:0000256" key="7">
    <source>
        <dbReference type="ARBA" id="ARBA00023125"/>
    </source>
</evidence>
<evidence type="ECO:0000256" key="14">
    <source>
        <dbReference type="SAM" id="MobiDB-lite"/>
    </source>
</evidence>
<keyword evidence="3" id="KW-0677">Repeat</keyword>
<evidence type="ECO:0000313" key="16">
    <source>
        <dbReference type="Ensembl" id="ENSPMRP00000000959.1"/>
    </source>
</evidence>
<keyword evidence="17" id="KW-1185">Reference proteome</keyword>
<dbReference type="SMART" id="SM00401">
    <property type="entry name" value="ZnF_GATA"/>
    <property type="match status" value="2"/>
</dbReference>
<dbReference type="PANTHER" id="PTHR10071">
    <property type="entry name" value="TRANSCRIPTION FACTOR GATA FAMILY MEMBER"/>
    <property type="match status" value="1"/>
</dbReference>
<dbReference type="GO" id="GO:0001228">
    <property type="term" value="F:DNA-binding transcription activator activity, RNA polymerase II-specific"/>
    <property type="evidence" value="ECO:0007669"/>
    <property type="project" value="Ensembl"/>
</dbReference>
<keyword evidence="4 13" id="KW-0863">Zinc-finger</keyword>
<evidence type="ECO:0000256" key="6">
    <source>
        <dbReference type="ARBA" id="ARBA00023015"/>
    </source>
</evidence>
<dbReference type="InterPro" id="IPR008013">
    <property type="entry name" value="GATA_N"/>
</dbReference>
<dbReference type="GO" id="GO:0000122">
    <property type="term" value="P:negative regulation of transcription by RNA polymerase II"/>
    <property type="evidence" value="ECO:0007669"/>
    <property type="project" value="TreeGrafter"/>
</dbReference>
<organism evidence="16 17">
    <name type="scientific">Podarcis muralis</name>
    <name type="common">Wall lizard</name>
    <name type="synonym">Lacerta muralis</name>
    <dbReference type="NCBI Taxonomy" id="64176"/>
    <lineage>
        <taxon>Eukaryota</taxon>
        <taxon>Metazoa</taxon>
        <taxon>Chordata</taxon>
        <taxon>Craniata</taxon>
        <taxon>Vertebrata</taxon>
        <taxon>Euteleostomi</taxon>
        <taxon>Lepidosauria</taxon>
        <taxon>Squamata</taxon>
        <taxon>Bifurcata</taxon>
        <taxon>Unidentata</taxon>
        <taxon>Episquamata</taxon>
        <taxon>Laterata</taxon>
        <taxon>Lacertibaenia</taxon>
        <taxon>Lacertidae</taxon>
        <taxon>Podarcis</taxon>
    </lineage>
</organism>
<feature type="compositionally biased region" description="Low complexity" evidence="14">
    <location>
        <begin position="395"/>
        <end position="411"/>
    </location>
</feature>
<proteinExistence type="predicted"/>
<dbReference type="Ensembl" id="ENSPMRT00000001019.1">
    <property type="protein sequence ID" value="ENSPMRP00000000959.1"/>
    <property type="gene ID" value="ENSPMRG00000000716.1"/>
</dbReference>
<evidence type="ECO:0000256" key="11">
    <source>
        <dbReference type="ARBA" id="ARBA00039930"/>
    </source>
</evidence>